<feature type="region of interest" description="Disordered" evidence="1">
    <location>
        <begin position="1"/>
        <end position="68"/>
    </location>
</feature>
<dbReference type="AlphaFoldDB" id="A0A8T2VLX3"/>
<dbReference type="OMA" id="MAASHPK"/>
<evidence type="ECO:0000256" key="1">
    <source>
        <dbReference type="SAM" id="MobiDB-lite"/>
    </source>
</evidence>
<dbReference type="Proteomes" id="UP000825935">
    <property type="component" value="Chromosome 1"/>
</dbReference>
<comment type="caution">
    <text evidence="2">The sequence shown here is derived from an EMBL/GenBank/DDBJ whole genome shotgun (WGS) entry which is preliminary data.</text>
</comment>
<organism evidence="2 3">
    <name type="scientific">Ceratopteris richardii</name>
    <name type="common">Triangle waterfern</name>
    <dbReference type="NCBI Taxonomy" id="49495"/>
    <lineage>
        <taxon>Eukaryota</taxon>
        <taxon>Viridiplantae</taxon>
        <taxon>Streptophyta</taxon>
        <taxon>Embryophyta</taxon>
        <taxon>Tracheophyta</taxon>
        <taxon>Polypodiopsida</taxon>
        <taxon>Polypodiidae</taxon>
        <taxon>Polypodiales</taxon>
        <taxon>Pteridineae</taxon>
        <taxon>Pteridaceae</taxon>
        <taxon>Parkerioideae</taxon>
        <taxon>Ceratopteris</taxon>
    </lineage>
</organism>
<evidence type="ECO:0000313" key="3">
    <source>
        <dbReference type="Proteomes" id="UP000825935"/>
    </source>
</evidence>
<protein>
    <submittedName>
        <fullName evidence="2">Uncharacterized protein</fullName>
    </submittedName>
</protein>
<dbReference type="OrthoDB" id="631005at2759"/>
<sequence length="108" mass="12392">MDPSKVPDENIEQDWDADDFEIPSLKLENNSPPSHLKQQENTSGGKKNKRKQKLKDSQKKGASFDREHKVDILRDLMGSKGQIQTAHNGPPSEWLYPHCHESQFKRLA</sequence>
<gene>
    <name evidence="2" type="ORF">KP509_01G062300</name>
</gene>
<feature type="compositionally biased region" description="Acidic residues" evidence="1">
    <location>
        <begin position="9"/>
        <end position="21"/>
    </location>
</feature>
<evidence type="ECO:0000313" key="2">
    <source>
        <dbReference type="EMBL" id="KAH7446565.1"/>
    </source>
</evidence>
<proteinExistence type="predicted"/>
<name>A0A8T2VLX3_CERRI</name>
<reference evidence="2" key="1">
    <citation type="submission" date="2021-08" db="EMBL/GenBank/DDBJ databases">
        <title>WGS assembly of Ceratopteris richardii.</title>
        <authorList>
            <person name="Marchant D.B."/>
            <person name="Chen G."/>
            <person name="Jenkins J."/>
            <person name="Shu S."/>
            <person name="Leebens-Mack J."/>
            <person name="Grimwood J."/>
            <person name="Schmutz J."/>
            <person name="Soltis P."/>
            <person name="Soltis D."/>
            <person name="Chen Z.-H."/>
        </authorList>
    </citation>
    <scope>NUCLEOTIDE SEQUENCE</scope>
    <source>
        <strain evidence="2">Whitten #5841</strain>
        <tissue evidence="2">Leaf</tissue>
    </source>
</reference>
<dbReference type="EMBL" id="CM035406">
    <property type="protein sequence ID" value="KAH7446565.1"/>
    <property type="molecule type" value="Genomic_DNA"/>
</dbReference>
<dbReference type="PANTHER" id="PTHR36075:SF1">
    <property type="entry name" value="OS03G0595200 PROTEIN"/>
    <property type="match status" value="1"/>
</dbReference>
<accession>A0A8T2VLX3</accession>
<feature type="compositionally biased region" description="Basic and acidic residues" evidence="1">
    <location>
        <begin position="54"/>
        <end position="68"/>
    </location>
</feature>
<dbReference type="PANTHER" id="PTHR36075">
    <property type="entry name" value="BNAA10G09820D PROTEIN"/>
    <property type="match status" value="1"/>
</dbReference>
<keyword evidence="3" id="KW-1185">Reference proteome</keyword>